<reference evidence="3" key="1">
    <citation type="submission" date="2014-09" db="EMBL/GenBank/DDBJ databases">
        <authorList>
            <person name="Gomez-Valero L."/>
        </authorList>
    </citation>
    <scope>NUCLEOTIDE SEQUENCE [LARGE SCALE GENOMIC DNA]</scope>
    <source>
        <strain evidence="3">ATCC33218</strain>
    </source>
</reference>
<dbReference type="AlphaFoldDB" id="A0A098GEK0"/>
<evidence type="ECO:0000313" key="3">
    <source>
        <dbReference type="Proteomes" id="UP000032414"/>
    </source>
</evidence>
<dbReference type="RefSeq" id="WP_045098840.1">
    <property type="nucleotide sequence ID" value="NZ_CP020614.1"/>
</dbReference>
<accession>A0A098GEK0</accession>
<dbReference type="Proteomes" id="UP000032414">
    <property type="component" value="Chromosome I"/>
</dbReference>
<reference evidence="2 4" key="3">
    <citation type="submission" date="2016-10" db="EMBL/GenBank/DDBJ databases">
        <authorList>
            <person name="Varghese N."/>
            <person name="Submissions S."/>
        </authorList>
    </citation>
    <scope>NUCLEOTIDE SEQUENCE [LARGE SCALE GENOMIC DNA]</scope>
    <source>
        <strain evidence="2 4">ATCC 33218</strain>
    </source>
</reference>
<sequence>MLTKKEILSISYLLLLFTFYPAYSSTSTENYQRGLLIIDKELLNTAKSAGVSTSNISIGWSIDNSGDFIADIKCNDSSRCKKSEMIVKFSKEEISAALSNQSSGQEINNKFMPMFKNTENNGS</sequence>
<reference evidence="1" key="2">
    <citation type="submission" date="2014-09" db="EMBL/GenBank/DDBJ databases">
        <authorList>
            <person name="GOMEZ-VALERO Laura"/>
        </authorList>
    </citation>
    <scope>NUCLEOTIDE SEQUENCE</scope>
    <source>
        <strain evidence="1">ATCC33218</strain>
    </source>
</reference>
<dbReference type="KEGG" id="tmc:LMI_1112"/>
<dbReference type="EMBL" id="LN614830">
    <property type="protein sequence ID" value="CEG60427.1"/>
    <property type="molecule type" value="Genomic_DNA"/>
</dbReference>
<dbReference type="Proteomes" id="UP000182998">
    <property type="component" value="Unassembled WGS sequence"/>
</dbReference>
<gene>
    <name evidence="1" type="ORF">LMI_1112</name>
    <name evidence="2" type="ORF">SAMN02982997_00006</name>
</gene>
<dbReference type="OrthoDB" id="9966099at2"/>
<dbReference type="PATRIC" id="fig|451.8.peg.1882"/>
<protein>
    <submittedName>
        <fullName evidence="1">Uncharacterized protein</fullName>
    </submittedName>
</protein>
<evidence type="ECO:0000313" key="2">
    <source>
        <dbReference type="EMBL" id="SCX78675.1"/>
    </source>
</evidence>
<dbReference type="EMBL" id="FMVN01000001">
    <property type="protein sequence ID" value="SCX78675.1"/>
    <property type="molecule type" value="Genomic_DNA"/>
</dbReference>
<dbReference type="HOGENOM" id="CLU_2014155_0_0_6"/>
<proteinExistence type="predicted"/>
<evidence type="ECO:0000313" key="1">
    <source>
        <dbReference type="EMBL" id="CEG60427.1"/>
    </source>
</evidence>
<evidence type="ECO:0000313" key="4">
    <source>
        <dbReference type="Proteomes" id="UP000182998"/>
    </source>
</evidence>
<organism evidence="1 3">
    <name type="scientific">Legionella micdadei</name>
    <name type="common">Tatlockia micdadei</name>
    <dbReference type="NCBI Taxonomy" id="451"/>
    <lineage>
        <taxon>Bacteria</taxon>
        <taxon>Pseudomonadati</taxon>
        <taxon>Pseudomonadota</taxon>
        <taxon>Gammaproteobacteria</taxon>
        <taxon>Legionellales</taxon>
        <taxon>Legionellaceae</taxon>
        <taxon>Legionella</taxon>
    </lineage>
</organism>
<keyword evidence="4" id="KW-1185">Reference proteome</keyword>
<name>A0A098GEK0_LEGMI</name>